<evidence type="ECO:0000256" key="12">
    <source>
        <dbReference type="ARBA" id="ARBA00023136"/>
    </source>
</evidence>
<feature type="domain" description="Histidine kinase" evidence="13">
    <location>
        <begin position="236"/>
        <end position="438"/>
    </location>
</feature>
<evidence type="ECO:0000259" key="14">
    <source>
        <dbReference type="PROSITE" id="PS50885"/>
    </source>
</evidence>
<dbReference type="PRINTS" id="PR00344">
    <property type="entry name" value="BCTRLSENSOR"/>
</dbReference>
<dbReference type="InterPro" id="IPR004358">
    <property type="entry name" value="Sig_transdc_His_kin-like_C"/>
</dbReference>
<evidence type="ECO:0000256" key="7">
    <source>
        <dbReference type="ARBA" id="ARBA00022741"/>
    </source>
</evidence>
<dbReference type="PROSITE" id="PS50885">
    <property type="entry name" value="HAMP"/>
    <property type="match status" value="1"/>
</dbReference>
<dbReference type="InterPro" id="IPR003594">
    <property type="entry name" value="HATPase_dom"/>
</dbReference>
<keyword evidence="6" id="KW-0812">Transmembrane</keyword>
<keyword evidence="11" id="KW-0902">Two-component regulatory system</keyword>
<dbReference type="SUPFAM" id="SSF55874">
    <property type="entry name" value="ATPase domain of HSP90 chaperone/DNA topoisomerase II/histidine kinase"/>
    <property type="match status" value="1"/>
</dbReference>
<evidence type="ECO:0000256" key="6">
    <source>
        <dbReference type="ARBA" id="ARBA00022692"/>
    </source>
</evidence>
<keyword evidence="8" id="KW-0418">Kinase</keyword>
<dbReference type="Proteomes" id="UP000236023">
    <property type="component" value="Unassembled WGS sequence"/>
</dbReference>
<comment type="catalytic activity">
    <reaction evidence="1">
        <text>ATP + protein L-histidine = ADP + protein N-phospho-L-histidine.</text>
        <dbReference type="EC" id="2.7.13.3"/>
    </reaction>
</comment>
<dbReference type="EMBL" id="POUT01000014">
    <property type="protein sequence ID" value="PNG05809.1"/>
    <property type="molecule type" value="Genomic_DNA"/>
</dbReference>
<evidence type="ECO:0000256" key="5">
    <source>
        <dbReference type="ARBA" id="ARBA00022679"/>
    </source>
</evidence>
<sequence>MRSIQRSLALGLVAALLVVALLLLQTSLWLFEAGLKRSLEADLREEAEGLLIAVVNGPDGVQLDTQRLSPRYQRAFSGHYFQIQLPDRTWRSRSLWDATPQWPQTPGLASELLDGPQRQRLLSYRAQYRREGQPIVISVAQDYTPVLDSFARVRLSGLGLVGVALLVFLLVQRYAMALALRPLERIRQQIAQLQQGQRQQLDSQAPLELQPLVAQINHLLAHTEDTLQRSRHALGNLGHALKTPLAVLGSLTRREELAAYPELQAGLQEQLAQIQQRVSRELGRARLAADVLPGAHFDCDAELPALFETLAMIHRQDLDLRWQAPPGCRLPRDREDMLELLGNLLDNACKWARSKVVLTIEQADGGYRLRVEDDGPGIAPAQREKVLARGARLDESAQGHGLGLGIVDDIVAAWRGEWTLDDSPLGGLRVTIRLPAGR</sequence>
<protein>
    <recommendedName>
        <fullName evidence="3">histidine kinase</fullName>
        <ecNumber evidence="3">2.7.13.3</ecNumber>
    </recommendedName>
</protein>
<evidence type="ECO:0000256" key="2">
    <source>
        <dbReference type="ARBA" id="ARBA00004370"/>
    </source>
</evidence>
<dbReference type="Gene3D" id="3.30.565.10">
    <property type="entry name" value="Histidine kinase-like ATPase, C-terminal domain"/>
    <property type="match status" value="1"/>
</dbReference>
<comment type="caution">
    <text evidence="15">The sequence shown here is derived from an EMBL/GenBank/DDBJ whole genome shotgun (WGS) entry which is preliminary data.</text>
</comment>
<keyword evidence="12" id="KW-0472">Membrane</keyword>
<keyword evidence="10" id="KW-1133">Transmembrane helix</keyword>
<dbReference type="Gene3D" id="1.10.287.130">
    <property type="match status" value="1"/>
</dbReference>
<dbReference type="InterPro" id="IPR036890">
    <property type="entry name" value="HATPase_C_sf"/>
</dbReference>
<keyword evidence="7" id="KW-0547">Nucleotide-binding</keyword>
<evidence type="ECO:0000256" key="11">
    <source>
        <dbReference type="ARBA" id="ARBA00023012"/>
    </source>
</evidence>
<keyword evidence="5" id="KW-0808">Transferase</keyword>
<dbReference type="SMART" id="SM00387">
    <property type="entry name" value="HATPase_c"/>
    <property type="match status" value="1"/>
</dbReference>
<keyword evidence="4" id="KW-0597">Phosphoprotein</keyword>
<dbReference type="InterPro" id="IPR005467">
    <property type="entry name" value="His_kinase_dom"/>
</dbReference>
<keyword evidence="9 15" id="KW-0067">ATP-binding</keyword>
<dbReference type="GO" id="GO:0000160">
    <property type="term" value="P:phosphorelay signal transduction system"/>
    <property type="evidence" value="ECO:0007669"/>
    <property type="project" value="UniProtKB-KW"/>
</dbReference>
<dbReference type="InterPro" id="IPR003660">
    <property type="entry name" value="HAMP_dom"/>
</dbReference>
<dbReference type="PROSITE" id="PS50109">
    <property type="entry name" value="HIS_KIN"/>
    <property type="match status" value="1"/>
</dbReference>
<evidence type="ECO:0000259" key="13">
    <source>
        <dbReference type="PROSITE" id="PS50109"/>
    </source>
</evidence>
<evidence type="ECO:0000313" key="15">
    <source>
        <dbReference type="EMBL" id="PNG05809.1"/>
    </source>
</evidence>
<evidence type="ECO:0000256" key="10">
    <source>
        <dbReference type="ARBA" id="ARBA00022989"/>
    </source>
</evidence>
<evidence type="ECO:0000313" key="16">
    <source>
        <dbReference type="Proteomes" id="UP000236023"/>
    </source>
</evidence>
<dbReference type="AlphaFoldDB" id="A0A2N8STN5"/>
<evidence type="ECO:0000256" key="8">
    <source>
        <dbReference type="ARBA" id="ARBA00022777"/>
    </source>
</evidence>
<dbReference type="GO" id="GO:0004673">
    <property type="term" value="F:protein histidine kinase activity"/>
    <property type="evidence" value="ECO:0007669"/>
    <property type="project" value="UniProtKB-EC"/>
</dbReference>
<gene>
    <name evidence="15" type="ORF">CXK94_19100</name>
</gene>
<evidence type="ECO:0000256" key="3">
    <source>
        <dbReference type="ARBA" id="ARBA00012438"/>
    </source>
</evidence>
<evidence type="ECO:0000256" key="1">
    <source>
        <dbReference type="ARBA" id="ARBA00000085"/>
    </source>
</evidence>
<accession>A0A2N8STN5</accession>
<name>A0A2N8STN5_STUST</name>
<dbReference type="GO" id="GO:0005524">
    <property type="term" value="F:ATP binding"/>
    <property type="evidence" value="ECO:0007669"/>
    <property type="project" value="UniProtKB-KW"/>
</dbReference>
<evidence type="ECO:0000256" key="4">
    <source>
        <dbReference type="ARBA" id="ARBA00022553"/>
    </source>
</evidence>
<organism evidence="15 16">
    <name type="scientific">Stutzerimonas stutzeri</name>
    <name type="common">Pseudomonas stutzeri</name>
    <dbReference type="NCBI Taxonomy" id="316"/>
    <lineage>
        <taxon>Bacteria</taxon>
        <taxon>Pseudomonadati</taxon>
        <taxon>Pseudomonadota</taxon>
        <taxon>Gammaproteobacteria</taxon>
        <taxon>Pseudomonadales</taxon>
        <taxon>Pseudomonadaceae</taxon>
        <taxon>Stutzerimonas</taxon>
    </lineage>
</organism>
<dbReference type="PANTHER" id="PTHR45436">
    <property type="entry name" value="SENSOR HISTIDINE KINASE YKOH"/>
    <property type="match status" value="1"/>
</dbReference>
<dbReference type="InterPro" id="IPR058619">
    <property type="entry name" value="PhoQ/CarS-like_HATPase"/>
</dbReference>
<evidence type="ECO:0000256" key="9">
    <source>
        <dbReference type="ARBA" id="ARBA00022840"/>
    </source>
</evidence>
<dbReference type="GO" id="GO:0005886">
    <property type="term" value="C:plasma membrane"/>
    <property type="evidence" value="ECO:0007669"/>
    <property type="project" value="TreeGrafter"/>
</dbReference>
<feature type="domain" description="HAMP" evidence="14">
    <location>
        <begin position="177"/>
        <end position="228"/>
    </location>
</feature>
<dbReference type="RefSeq" id="WP_102895493.1">
    <property type="nucleotide sequence ID" value="NZ_JAMOHU010000024.1"/>
</dbReference>
<reference evidence="15 16" key="1">
    <citation type="submission" date="2018-01" db="EMBL/GenBank/DDBJ databases">
        <title>Denitrification phenotypes of diverse strains of Pseudomonas stutzeri.</title>
        <authorList>
            <person name="Milligan D.A."/>
            <person name="Bergaust L."/>
            <person name="Bakken L.R."/>
            <person name="Frostegard A."/>
        </authorList>
    </citation>
    <scope>NUCLEOTIDE SEQUENCE [LARGE SCALE GENOMIC DNA]</scope>
    <source>
        <strain evidence="15 16">24a75</strain>
    </source>
</reference>
<comment type="subcellular location">
    <subcellularLocation>
        <location evidence="2">Membrane</location>
    </subcellularLocation>
</comment>
<dbReference type="InterPro" id="IPR050428">
    <property type="entry name" value="TCS_sensor_his_kinase"/>
</dbReference>
<dbReference type="PANTHER" id="PTHR45436:SF5">
    <property type="entry name" value="SENSOR HISTIDINE KINASE TRCS"/>
    <property type="match status" value="1"/>
</dbReference>
<dbReference type="EC" id="2.7.13.3" evidence="3"/>
<dbReference type="Pfam" id="PF02518">
    <property type="entry name" value="HATPase_c"/>
    <property type="match status" value="1"/>
</dbReference>
<dbReference type="CDD" id="cd16954">
    <property type="entry name" value="HATPase_PhoQ-like"/>
    <property type="match status" value="1"/>
</dbReference>
<proteinExistence type="predicted"/>